<keyword evidence="6 8" id="KW-0472">Membrane</keyword>
<evidence type="ECO:0000256" key="8">
    <source>
        <dbReference type="SAM" id="Phobius"/>
    </source>
</evidence>
<dbReference type="NCBIfam" id="NF006573">
    <property type="entry name" value="PRK09094.1"/>
    <property type="match status" value="1"/>
</dbReference>
<evidence type="ECO:0000256" key="4">
    <source>
        <dbReference type="ARBA" id="ARBA00022692"/>
    </source>
</evidence>
<sequence>MEAFFSGTIGVVAACGLYLVLRARTFTVILGLTLLTYAVSLFLLAMGRLSTGMPAIISKDATRYADPLPQALVLTAIVIGFAMTAFAMVLALRSLALRGSDHVDGREPEVPMKEKLEYGPDRQAADTAHADEEPASADERPPSPPGTLP</sequence>
<evidence type="ECO:0000313" key="10">
    <source>
        <dbReference type="Proteomes" id="UP000318141"/>
    </source>
</evidence>
<evidence type="ECO:0000313" key="9">
    <source>
        <dbReference type="EMBL" id="TWG87047.1"/>
    </source>
</evidence>
<keyword evidence="5 8" id="KW-1133">Transmembrane helix</keyword>
<dbReference type="GO" id="GO:0005886">
    <property type="term" value="C:plasma membrane"/>
    <property type="evidence" value="ECO:0007669"/>
    <property type="project" value="UniProtKB-SubCell"/>
</dbReference>
<evidence type="ECO:0000256" key="7">
    <source>
        <dbReference type="SAM" id="MobiDB-lite"/>
    </source>
</evidence>
<dbReference type="Pfam" id="PF00420">
    <property type="entry name" value="Oxidored_q2"/>
    <property type="match status" value="1"/>
</dbReference>
<evidence type="ECO:0000256" key="2">
    <source>
        <dbReference type="ARBA" id="ARBA00010388"/>
    </source>
</evidence>
<proteinExistence type="inferred from homology"/>
<feature type="transmembrane region" description="Helical" evidence="8">
    <location>
        <begin position="71"/>
        <end position="92"/>
    </location>
</feature>
<feature type="transmembrane region" description="Helical" evidence="8">
    <location>
        <begin position="6"/>
        <end position="21"/>
    </location>
</feature>
<dbReference type="InterPro" id="IPR039428">
    <property type="entry name" value="NUOK/Mnh_C1-like"/>
</dbReference>
<comment type="caution">
    <text evidence="9">The sequence shown here is derived from an EMBL/GenBank/DDBJ whole genome shotgun (WGS) entry which is preliminary data.</text>
</comment>
<organism evidence="9 10">
    <name type="scientific">Cupriavidus gilardii J11</name>
    <dbReference type="NCBI Taxonomy" id="936133"/>
    <lineage>
        <taxon>Bacteria</taxon>
        <taxon>Pseudomonadati</taxon>
        <taxon>Pseudomonadota</taxon>
        <taxon>Betaproteobacteria</taxon>
        <taxon>Burkholderiales</taxon>
        <taxon>Burkholderiaceae</taxon>
        <taxon>Cupriavidus</taxon>
    </lineage>
</organism>
<dbReference type="Gene3D" id="1.10.287.3510">
    <property type="match status" value="1"/>
</dbReference>
<dbReference type="EMBL" id="VLJN01000011">
    <property type="protein sequence ID" value="TWG87047.1"/>
    <property type="molecule type" value="Genomic_DNA"/>
</dbReference>
<feature type="transmembrane region" description="Helical" evidence="8">
    <location>
        <begin position="28"/>
        <end position="51"/>
    </location>
</feature>
<protein>
    <submittedName>
        <fullName evidence="9">Multicomponent K+:H+ antiporter subunit C</fullName>
    </submittedName>
</protein>
<keyword evidence="3" id="KW-1003">Cell membrane</keyword>
<evidence type="ECO:0000256" key="3">
    <source>
        <dbReference type="ARBA" id="ARBA00022475"/>
    </source>
</evidence>
<accession>A0A562BPD8</accession>
<evidence type="ECO:0000256" key="6">
    <source>
        <dbReference type="ARBA" id="ARBA00023136"/>
    </source>
</evidence>
<evidence type="ECO:0000256" key="5">
    <source>
        <dbReference type="ARBA" id="ARBA00022989"/>
    </source>
</evidence>
<keyword evidence="4 8" id="KW-0812">Transmembrane</keyword>
<evidence type="ECO:0000256" key="1">
    <source>
        <dbReference type="ARBA" id="ARBA00004651"/>
    </source>
</evidence>
<reference evidence="9 10" key="1">
    <citation type="submission" date="2019-07" db="EMBL/GenBank/DDBJ databases">
        <title>Genome sequencing of lignin-degrading bacterial isolates.</title>
        <authorList>
            <person name="Gladden J."/>
        </authorList>
    </citation>
    <scope>NUCLEOTIDE SEQUENCE [LARGE SCALE GENOMIC DNA]</scope>
    <source>
        <strain evidence="9 10">J11</strain>
    </source>
</reference>
<comment type="subcellular location">
    <subcellularLocation>
        <location evidence="1">Cell membrane</location>
        <topology evidence="1">Multi-pass membrane protein</topology>
    </subcellularLocation>
</comment>
<dbReference type="Proteomes" id="UP000318141">
    <property type="component" value="Unassembled WGS sequence"/>
</dbReference>
<gene>
    <name evidence="9" type="ORF">L602_001900000500</name>
</gene>
<dbReference type="PANTHER" id="PTHR34583">
    <property type="entry name" value="ANTIPORTER SUBUNIT MNHC2-RELATED"/>
    <property type="match status" value="1"/>
</dbReference>
<dbReference type="AlphaFoldDB" id="A0A562BPD8"/>
<comment type="similarity">
    <text evidence="2">Belongs to the CPA3 antiporters (TC 2.A.63) subunit C family.</text>
</comment>
<feature type="region of interest" description="Disordered" evidence="7">
    <location>
        <begin position="101"/>
        <end position="149"/>
    </location>
</feature>
<dbReference type="PANTHER" id="PTHR34583:SF2">
    <property type="entry name" value="ANTIPORTER SUBUNIT MNHC2-RELATED"/>
    <property type="match status" value="1"/>
</dbReference>
<dbReference type="OrthoDB" id="9799219at2"/>
<dbReference type="InterPro" id="IPR050601">
    <property type="entry name" value="CPA3_antiporter_subunitC"/>
</dbReference>
<feature type="compositionally biased region" description="Basic and acidic residues" evidence="7">
    <location>
        <begin position="101"/>
        <end position="141"/>
    </location>
</feature>
<name>A0A562BPD8_9BURK</name>
<keyword evidence="10" id="KW-1185">Reference proteome</keyword>